<evidence type="ECO:0000313" key="9">
    <source>
        <dbReference type="Proteomes" id="UP000240653"/>
    </source>
</evidence>
<feature type="transmembrane region" description="Helical" evidence="6">
    <location>
        <begin position="94"/>
        <end position="112"/>
    </location>
</feature>
<comment type="caution">
    <text evidence="8">The sequence shown here is derived from an EMBL/GenBank/DDBJ whole genome shotgun (WGS) entry which is preliminary data.</text>
</comment>
<comment type="subcellular location">
    <subcellularLocation>
        <location evidence="1">Cell membrane</location>
        <topology evidence="1">Multi-pass membrane protein</topology>
    </subcellularLocation>
</comment>
<evidence type="ECO:0000313" key="8">
    <source>
        <dbReference type="EMBL" id="PSJ61532.1"/>
    </source>
</evidence>
<dbReference type="GO" id="GO:0005886">
    <property type="term" value="C:plasma membrane"/>
    <property type="evidence" value="ECO:0007669"/>
    <property type="project" value="UniProtKB-SubCell"/>
</dbReference>
<evidence type="ECO:0000259" key="7">
    <source>
        <dbReference type="Pfam" id="PF05425"/>
    </source>
</evidence>
<feature type="transmembrane region" description="Helical" evidence="6">
    <location>
        <begin position="263"/>
        <end position="285"/>
    </location>
</feature>
<keyword evidence="3 6" id="KW-0812">Transmembrane</keyword>
<feature type="transmembrane region" description="Helical" evidence="6">
    <location>
        <begin position="194"/>
        <end position="217"/>
    </location>
</feature>
<keyword evidence="4 6" id="KW-1133">Transmembrane helix</keyword>
<feature type="transmembrane region" description="Helical" evidence="6">
    <location>
        <begin position="151"/>
        <end position="173"/>
    </location>
</feature>
<dbReference type="RefSeq" id="WP_106723965.1">
    <property type="nucleotide sequence ID" value="NZ_PXYL01000004.1"/>
</dbReference>
<dbReference type="Proteomes" id="UP000240653">
    <property type="component" value="Unassembled WGS sequence"/>
</dbReference>
<accession>A0A2P7SGB2</accession>
<evidence type="ECO:0000256" key="1">
    <source>
        <dbReference type="ARBA" id="ARBA00004651"/>
    </source>
</evidence>
<protein>
    <submittedName>
        <fullName evidence="8">Copper resistance protein CopD</fullName>
    </submittedName>
</protein>
<feature type="transmembrane region" description="Helical" evidence="6">
    <location>
        <begin position="12"/>
        <end position="30"/>
    </location>
</feature>
<reference evidence="8 9" key="1">
    <citation type="submission" date="2018-03" db="EMBL/GenBank/DDBJ databases">
        <title>The draft genome of Mesorhizobium soli JCM 19897.</title>
        <authorList>
            <person name="Li L."/>
            <person name="Liu L."/>
            <person name="Liang L."/>
            <person name="Wang T."/>
            <person name="Zhang X."/>
        </authorList>
    </citation>
    <scope>NUCLEOTIDE SEQUENCE [LARGE SCALE GENOMIC DNA]</scope>
    <source>
        <strain evidence="8 9">JCM 19897</strain>
    </source>
</reference>
<sequence length="291" mass="30888">MDAILVLCRLLHYASALFLFGIGAFQGWLAPQHLARSLDAALGRAVSVAAVIGLLSAVAWLFLASGEMGDGWSDVWSPATWYAVLTDTEFGHVWQIHLLLGAALVSFLVSGWGRHWRLVTVLGAVYLGSLGFIGHAVMLEGAAGRISRASHVVHLLAGGFWLGALVALTACLGKFGDNDLQSDISHALQRFSGLGHLAVAAVVATGFVNVALVLGHWPNDTSSPYQLLLLWKIGLVAVMVGLAVVNRYVLVPKLRDNDASLQALRLFTVVELALGVCVVALVSLFGNLPPK</sequence>
<dbReference type="InterPro" id="IPR032694">
    <property type="entry name" value="CopC/D"/>
</dbReference>
<evidence type="ECO:0000256" key="5">
    <source>
        <dbReference type="ARBA" id="ARBA00023136"/>
    </source>
</evidence>
<keyword evidence="5 6" id="KW-0472">Membrane</keyword>
<dbReference type="Pfam" id="PF05425">
    <property type="entry name" value="CopD"/>
    <property type="match status" value="1"/>
</dbReference>
<dbReference type="InterPro" id="IPR047689">
    <property type="entry name" value="CopD"/>
</dbReference>
<dbReference type="GO" id="GO:0006825">
    <property type="term" value="P:copper ion transport"/>
    <property type="evidence" value="ECO:0007669"/>
    <property type="project" value="InterPro"/>
</dbReference>
<keyword evidence="9" id="KW-1185">Reference proteome</keyword>
<name>A0A2P7SGB2_9HYPH</name>
<dbReference type="NCBIfam" id="NF033808">
    <property type="entry name" value="copper_CopD"/>
    <property type="match status" value="1"/>
</dbReference>
<evidence type="ECO:0000256" key="6">
    <source>
        <dbReference type="SAM" id="Phobius"/>
    </source>
</evidence>
<feature type="transmembrane region" description="Helical" evidence="6">
    <location>
        <begin position="229"/>
        <end position="251"/>
    </location>
</feature>
<proteinExistence type="predicted"/>
<evidence type="ECO:0000256" key="2">
    <source>
        <dbReference type="ARBA" id="ARBA00022475"/>
    </source>
</evidence>
<dbReference type="PANTHER" id="PTHR34820:SF4">
    <property type="entry name" value="INNER MEMBRANE PROTEIN YEBZ"/>
    <property type="match status" value="1"/>
</dbReference>
<evidence type="ECO:0000256" key="3">
    <source>
        <dbReference type="ARBA" id="ARBA00022692"/>
    </source>
</evidence>
<dbReference type="PANTHER" id="PTHR34820">
    <property type="entry name" value="INNER MEMBRANE PROTEIN YEBZ"/>
    <property type="match status" value="1"/>
</dbReference>
<keyword evidence="2" id="KW-1003">Cell membrane</keyword>
<organism evidence="8 9">
    <name type="scientific">Pseudaminobacter soli</name>
    <name type="common">ex Li et al. 2025</name>
    <dbReference type="NCBI Taxonomy" id="1295366"/>
    <lineage>
        <taxon>Bacteria</taxon>
        <taxon>Pseudomonadati</taxon>
        <taxon>Pseudomonadota</taxon>
        <taxon>Alphaproteobacteria</taxon>
        <taxon>Hyphomicrobiales</taxon>
        <taxon>Phyllobacteriaceae</taxon>
        <taxon>Pseudaminobacter</taxon>
    </lineage>
</organism>
<gene>
    <name evidence="8" type="ORF">C7I85_10830</name>
</gene>
<feature type="transmembrane region" description="Helical" evidence="6">
    <location>
        <begin position="119"/>
        <end position="139"/>
    </location>
</feature>
<evidence type="ECO:0000256" key="4">
    <source>
        <dbReference type="ARBA" id="ARBA00022989"/>
    </source>
</evidence>
<dbReference type="AlphaFoldDB" id="A0A2P7SGB2"/>
<dbReference type="InterPro" id="IPR008457">
    <property type="entry name" value="Cu-R_CopD_dom"/>
</dbReference>
<dbReference type="EMBL" id="PXYL01000004">
    <property type="protein sequence ID" value="PSJ61532.1"/>
    <property type="molecule type" value="Genomic_DNA"/>
</dbReference>
<feature type="domain" description="Copper resistance protein D" evidence="7">
    <location>
        <begin position="186"/>
        <end position="284"/>
    </location>
</feature>
<feature type="transmembrane region" description="Helical" evidence="6">
    <location>
        <begin position="42"/>
        <end position="63"/>
    </location>
</feature>
<dbReference type="OrthoDB" id="7032707at2"/>